<keyword evidence="6 7" id="KW-0472">Membrane</keyword>
<sequence length="218" mass="23078">MLSERSEERTPVLRVFRTHPIQVVRTALVLFQGFGVTLVFGFGLSYATQPQFGIELPYSTMLWVAIVSNASALITRPLFGMLADRVGRRPVMVTGLLGSAIVGFGYFTAIADRNVPLVFVLGILLAGGALAATTGVFMAFIGEQFDTSVRMSGSSIGFMLGISVGGFAPTIAAALVTETAWIPAPLLQAAGMLVTASAVFFAPETCRVPLRDLGKASR</sequence>
<feature type="domain" description="Major facilitator superfamily (MFS) profile" evidence="8">
    <location>
        <begin position="21"/>
        <end position="218"/>
    </location>
</feature>
<keyword evidence="3" id="KW-1003">Cell membrane</keyword>
<evidence type="ECO:0000256" key="5">
    <source>
        <dbReference type="ARBA" id="ARBA00022989"/>
    </source>
</evidence>
<feature type="transmembrane region" description="Helical" evidence="7">
    <location>
        <begin position="117"/>
        <end position="141"/>
    </location>
</feature>
<dbReference type="PROSITE" id="PS50850">
    <property type="entry name" value="MFS"/>
    <property type="match status" value="1"/>
</dbReference>
<dbReference type="EMBL" id="JAWLNX010000032">
    <property type="protein sequence ID" value="MEB3371735.1"/>
    <property type="molecule type" value="Genomic_DNA"/>
</dbReference>
<evidence type="ECO:0000313" key="10">
    <source>
        <dbReference type="Proteomes" id="UP001327093"/>
    </source>
</evidence>
<evidence type="ECO:0000256" key="7">
    <source>
        <dbReference type="SAM" id="Phobius"/>
    </source>
</evidence>
<keyword evidence="5 7" id="KW-1133">Transmembrane helix</keyword>
<organism evidence="9 10">
    <name type="scientific">Saccharopolyspora mangrovi</name>
    <dbReference type="NCBI Taxonomy" id="3082379"/>
    <lineage>
        <taxon>Bacteria</taxon>
        <taxon>Bacillati</taxon>
        <taxon>Actinomycetota</taxon>
        <taxon>Actinomycetes</taxon>
        <taxon>Pseudonocardiales</taxon>
        <taxon>Pseudonocardiaceae</taxon>
        <taxon>Saccharopolyspora</taxon>
    </lineage>
</organism>
<dbReference type="Pfam" id="PF07690">
    <property type="entry name" value="MFS_1"/>
    <property type="match status" value="1"/>
</dbReference>
<feature type="transmembrane region" description="Helical" evidence="7">
    <location>
        <begin position="60"/>
        <end position="79"/>
    </location>
</feature>
<dbReference type="Proteomes" id="UP001327093">
    <property type="component" value="Unassembled WGS sequence"/>
</dbReference>
<accession>A0ABU6AJN9</accession>
<keyword evidence="4 7" id="KW-0812">Transmembrane</keyword>
<protein>
    <submittedName>
        <fullName evidence="9">MFS transporter</fullName>
    </submittedName>
</protein>
<reference evidence="9 10" key="1">
    <citation type="submission" date="2023-10" db="EMBL/GenBank/DDBJ databases">
        <title>Saccharopolyspora sp. nov., isolated from mangrove soil.</title>
        <authorList>
            <person name="Lu Y."/>
            <person name="Liu W."/>
        </authorList>
    </citation>
    <scope>NUCLEOTIDE SEQUENCE [LARGE SCALE GENOMIC DNA]</scope>
    <source>
        <strain evidence="9 10">S2-29</strain>
    </source>
</reference>
<evidence type="ECO:0000313" key="9">
    <source>
        <dbReference type="EMBL" id="MEB3371735.1"/>
    </source>
</evidence>
<comment type="caution">
    <text evidence="9">The sequence shown here is derived from an EMBL/GenBank/DDBJ whole genome shotgun (WGS) entry which is preliminary data.</text>
</comment>
<gene>
    <name evidence="9" type="ORF">R4I43_30475</name>
</gene>
<proteinExistence type="predicted"/>
<evidence type="ECO:0000256" key="4">
    <source>
        <dbReference type="ARBA" id="ARBA00022692"/>
    </source>
</evidence>
<dbReference type="InterPro" id="IPR011701">
    <property type="entry name" value="MFS"/>
</dbReference>
<keyword evidence="2" id="KW-0813">Transport</keyword>
<evidence type="ECO:0000256" key="3">
    <source>
        <dbReference type="ARBA" id="ARBA00022475"/>
    </source>
</evidence>
<dbReference type="SUPFAM" id="SSF103473">
    <property type="entry name" value="MFS general substrate transporter"/>
    <property type="match status" value="1"/>
</dbReference>
<evidence type="ECO:0000256" key="1">
    <source>
        <dbReference type="ARBA" id="ARBA00004651"/>
    </source>
</evidence>
<feature type="transmembrane region" description="Helical" evidence="7">
    <location>
        <begin position="182"/>
        <end position="202"/>
    </location>
</feature>
<feature type="transmembrane region" description="Helical" evidence="7">
    <location>
        <begin position="27"/>
        <end position="48"/>
    </location>
</feature>
<dbReference type="Gene3D" id="1.20.1250.20">
    <property type="entry name" value="MFS general substrate transporter like domains"/>
    <property type="match status" value="1"/>
</dbReference>
<name>A0ABU6AJN9_9PSEU</name>
<dbReference type="InterPro" id="IPR036259">
    <property type="entry name" value="MFS_trans_sf"/>
</dbReference>
<dbReference type="PANTHER" id="PTHR43045:SF1">
    <property type="entry name" value="SHIKIMATE TRANSPORTER"/>
    <property type="match status" value="1"/>
</dbReference>
<dbReference type="RefSeq" id="WP_324269160.1">
    <property type="nucleotide sequence ID" value="NZ_JAWLNX010000032.1"/>
</dbReference>
<dbReference type="PANTHER" id="PTHR43045">
    <property type="entry name" value="SHIKIMATE TRANSPORTER"/>
    <property type="match status" value="1"/>
</dbReference>
<dbReference type="InterPro" id="IPR020846">
    <property type="entry name" value="MFS_dom"/>
</dbReference>
<evidence type="ECO:0000259" key="8">
    <source>
        <dbReference type="PROSITE" id="PS50850"/>
    </source>
</evidence>
<comment type="subcellular location">
    <subcellularLocation>
        <location evidence="1">Cell membrane</location>
        <topology evidence="1">Multi-pass membrane protein</topology>
    </subcellularLocation>
</comment>
<keyword evidence="10" id="KW-1185">Reference proteome</keyword>
<feature type="transmembrane region" description="Helical" evidence="7">
    <location>
        <begin position="153"/>
        <end position="176"/>
    </location>
</feature>
<feature type="transmembrane region" description="Helical" evidence="7">
    <location>
        <begin position="91"/>
        <end position="111"/>
    </location>
</feature>
<evidence type="ECO:0000256" key="6">
    <source>
        <dbReference type="ARBA" id="ARBA00023136"/>
    </source>
</evidence>
<evidence type="ECO:0000256" key="2">
    <source>
        <dbReference type="ARBA" id="ARBA00022448"/>
    </source>
</evidence>